<keyword evidence="2" id="KW-1185">Reference proteome</keyword>
<name>A0A4Y2HRH5_ARAVE</name>
<dbReference type="AlphaFoldDB" id="A0A4Y2HRH5"/>
<accession>A0A4Y2HRH5</accession>
<evidence type="ECO:0000313" key="1">
    <source>
        <dbReference type="EMBL" id="GBM67825.1"/>
    </source>
</evidence>
<organism evidence="1 2">
    <name type="scientific">Araneus ventricosus</name>
    <name type="common">Orbweaver spider</name>
    <name type="synonym">Epeira ventricosa</name>
    <dbReference type="NCBI Taxonomy" id="182803"/>
    <lineage>
        <taxon>Eukaryota</taxon>
        <taxon>Metazoa</taxon>
        <taxon>Ecdysozoa</taxon>
        <taxon>Arthropoda</taxon>
        <taxon>Chelicerata</taxon>
        <taxon>Arachnida</taxon>
        <taxon>Araneae</taxon>
        <taxon>Araneomorphae</taxon>
        <taxon>Entelegynae</taxon>
        <taxon>Araneoidea</taxon>
        <taxon>Araneidae</taxon>
        <taxon>Araneus</taxon>
    </lineage>
</organism>
<gene>
    <name evidence="1" type="ORF">AVEN_158126_1</name>
</gene>
<reference evidence="1 2" key="1">
    <citation type="journal article" date="2019" name="Sci. Rep.">
        <title>Orb-weaving spider Araneus ventricosus genome elucidates the spidroin gene catalogue.</title>
        <authorList>
            <person name="Kono N."/>
            <person name="Nakamura H."/>
            <person name="Ohtoshi R."/>
            <person name="Moran D.A.P."/>
            <person name="Shinohara A."/>
            <person name="Yoshida Y."/>
            <person name="Fujiwara M."/>
            <person name="Mori M."/>
            <person name="Tomita M."/>
            <person name="Arakawa K."/>
        </authorList>
    </citation>
    <scope>NUCLEOTIDE SEQUENCE [LARGE SCALE GENOMIC DNA]</scope>
</reference>
<proteinExistence type="predicted"/>
<protein>
    <submittedName>
        <fullName evidence="1">Uncharacterized protein</fullName>
    </submittedName>
</protein>
<comment type="caution">
    <text evidence="1">The sequence shown here is derived from an EMBL/GenBank/DDBJ whole genome shotgun (WGS) entry which is preliminary data.</text>
</comment>
<dbReference type="Proteomes" id="UP000499080">
    <property type="component" value="Unassembled WGS sequence"/>
</dbReference>
<sequence length="112" mass="13010">MIDLKGYINNINFEFVVEINKEKTLQTTFFNIFLEEGKDAADYFRNSQYKKILKMKGLSGANKDTEISLDGSETLNIVRMEAYKSTQIANRNAILYEKSKNVIKTLVHWEYA</sequence>
<evidence type="ECO:0000313" key="2">
    <source>
        <dbReference type="Proteomes" id="UP000499080"/>
    </source>
</evidence>
<dbReference type="EMBL" id="BGPR01002105">
    <property type="protein sequence ID" value="GBM67825.1"/>
    <property type="molecule type" value="Genomic_DNA"/>
</dbReference>